<dbReference type="PROSITE" id="PS51011">
    <property type="entry name" value="ARID"/>
    <property type="match status" value="1"/>
</dbReference>
<feature type="region of interest" description="Disordered" evidence="5">
    <location>
        <begin position="418"/>
        <end position="492"/>
    </location>
</feature>
<feature type="compositionally biased region" description="Basic and acidic residues" evidence="5">
    <location>
        <begin position="209"/>
        <end position="221"/>
    </location>
</feature>
<feature type="compositionally biased region" description="Acidic residues" evidence="5">
    <location>
        <begin position="652"/>
        <end position="667"/>
    </location>
</feature>
<evidence type="ECO:0000256" key="5">
    <source>
        <dbReference type="SAM" id="MobiDB-lite"/>
    </source>
</evidence>
<evidence type="ECO:0000256" key="1">
    <source>
        <dbReference type="ARBA" id="ARBA00023015"/>
    </source>
</evidence>
<feature type="compositionally biased region" description="Basic and acidic residues" evidence="5">
    <location>
        <begin position="935"/>
        <end position="958"/>
    </location>
</feature>
<protein>
    <recommendedName>
        <fullName evidence="10">PWWP domain-containing protein</fullName>
    </recommendedName>
</protein>
<dbReference type="AlphaFoldDB" id="A0AAW1QCQ4"/>
<feature type="region of interest" description="Disordered" evidence="5">
    <location>
        <begin position="818"/>
        <end position="847"/>
    </location>
</feature>
<feature type="compositionally biased region" description="Low complexity" evidence="5">
    <location>
        <begin position="1202"/>
        <end position="1213"/>
    </location>
</feature>
<organism evidence="8 9">
    <name type="scientific">Apatococcus lobatus</name>
    <dbReference type="NCBI Taxonomy" id="904363"/>
    <lineage>
        <taxon>Eukaryota</taxon>
        <taxon>Viridiplantae</taxon>
        <taxon>Chlorophyta</taxon>
        <taxon>core chlorophytes</taxon>
        <taxon>Trebouxiophyceae</taxon>
        <taxon>Chlorellales</taxon>
        <taxon>Chlorellaceae</taxon>
        <taxon>Apatococcus</taxon>
    </lineage>
</organism>
<dbReference type="SUPFAM" id="SSF46774">
    <property type="entry name" value="ARID-like"/>
    <property type="match status" value="1"/>
</dbReference>
<dbReference type="GO" id="GO:0005634">
    <property type="term" value="C:nucleus"/>
    <property type="evidence" value="ECO:0007669"/>
    <property type="project" value="TreeGrafter"/>
</dbReference>
<feature type="compositionally biased region" description="Polar residues" evidence="5">
    <location>
        <begin position="1181"/>
        <end position="1201"/>
    </location>
</feature>
<dbReference type="Pfam" id="PF01388">
    <property type="entry name" value="ARID"/>
    <property type="match status" value="1"/>
</dbReference>
<evidence type="ECO:0000256" key="2">
    <source>
        <dbReference type="ARBA" id="ARBA00023125"/>
    </source>
</evidence>
<dbReference type="SMART" id="SM00293">
    <property type="entry name" value="PWWP"/>
    <property type="match status" value="1"/>
</dbReference>
<dbReference type="InterPro" id="IPR001606">
    <property type="entry name" value="ARID_dom"/>
</dbReference>
<keyword evidence="1" id="KW-0805">Transcription regulation</keyword>
<gene>
    <name evidence="8" type="ORF">WJX74_003170</name>
</gene>
<dbReference type="InterPro" id="IPR000313">
    <property type="entry name" value="PWWP_dom"/>
</dbReference>
<evidence type="ECO:0000259" key="7">
    <source>
        <dbReference type="PROSITE" id="PS51011"/>
    </source>
</evidence>
<dbReference type="InterPro" id="IPR045147">
    <property type="entry name" value="ARI3A/B/C"/>
</dbReference>
<dbReference type="GO" id="GO:0006357">
    <property type="term" value="P:regulation of transcription by RNA polymerase II"/>
    <property type="evidence" value="ECO:0007669"/>
    <property type="project" value="InterPro"/>
</dbReference>
<feature type="domain" description="PWWP" evidence="6">
    <location>
        <begin position="8"/>
        <end position="60"/>
    </location>
</feature>
<feature type="compositionally biased region" description="Low complexity" evidence="5">
    <location>
        <begin position="1019"/>
        <end position="1086"/>
    </location>
</feature>
<keyword evidence="9" id="KW-1185">Reference proteome</keyword>
<dbReference type="PROSITE" id="PS50812">
    <property type="entry name" value="PWWP"/>
    <property type="match status" value="1"/>
</dbReference>
<feature type="region of interest" description="Disordered" evidence="5">
    <location>
        <begin position="185"/>
        <end position="346"/>
    </location>
</feature>
<evidence type="ECO:0000256" key="3">
    <source>
        <dbReference type="ARBA" id="ARBA00023163"/>
    </source>
</evidence>
<keyword evidence="2" id="KW-0238">DNA-binding</keyword>
<name>A0AAW1QCQ4_9CHLO</name>
<feature type="region of interest" description="Disordered" evidence="5">
    <location>
        <begin position="935"/>
        <end position="1155"/>
    </location>
</feature>
<dbReference type="Pfam" id="PF00855">
    <property type="entry name" value="PWWP"/>
    <property type="match status" value="1"/>
</dbReference>
<dbReference type="PANTHER" id="PTHR15348">
    <property type="entry name" value="AT-RICH INTERACTIVE DOMAIN-CONTAINING PROTEIN ARID DOMAIN- CONTAINING PROTEIN DEAD RINGER PROTEIN B-CELL REGULATOR OF IGH TRANSCRIPTION BRIGHT"/>
    <property type="match status" value="1"/>
</dbReference>
<feature type="compositionally biased region" description="Low complexity" evidence="5">
    <location>
        <begin position="1123"/>
        <end position="1151"/>
    </location>
</feature>
<dbReference type="Proteomes" id="UP001438707">
    <property type="component" value="Unassembled WGS sequence"/>
</dbReference>
<feature type="compositionally biased region" description="Acidic residues" evidence="5">
    <location>
        <begin position="329"/>
        <end position="344"/>
    </location>
</feature>
<accession>A0AAW1QCQ4</accession>
<feature type="compositionally biased region" description="Basic and acidic residues" evidence="5">
    <location>
        <begin position="294"/>
        <end position="305"/>
    </location>
</feature>
<feature type="compositionally biased region" description="Basic residues" evidence="5">
    <location>
        <begin position="189"/>
        <end position="208"/>
    </location>
</feature>
<dbReference type="SUPFAM" id="SSF63748">
    <property type="entry name" value="Tudor/PWWP/MBT"/>
    <property type="match status" value="1"/>
</dbReference>
<feature type="compositionally biased region" description="Low complexity" evidence="5">
    <location>
        <begin position="734"/>
        <end position="745"/>
    </location>
</feature>
<evidence type="ECO:0000313" key="9">
    <source>
        <dbReference type="Proteomes" id="UP001438707"/>
    </source>
</evidence>
<dbReference type="GO" id="GO:0003677">
    <property type="term" value="F:DNA binding"/>
    <property type="evidence" value="ECO:0007669"/>
    <property type="project" value="UniProtKB-KW"/>
</dbReference>
<dbReference type="CDD" id="cd16100">
    <property type="entry name" value="ARID"/>
    <property type="match status" value="1"/>
</dbReference>
<evidence type="ECO:0000313" key="8">
    <source>
        <dbReference type="EMBL" id="KAK9818809.1"/>
    </source>
</evidence>
<evidence type="ECO:0008006" key="10">
    <source>
        <dbReference type="Google" id="ProtNLM"/>
    </source>
</evidence>
<dbReference type="EMBL" id="JALJOS010000054">
    <property type="protein sequence ID" value="KAK9818809.1"/>
    <property type="molecule type" value="Genomic_DNA"/>
</dbReference>
<comment type="caution">
    <text evidence="8">The sequence shown here is derived from an EMBL/GenBank/DDBJ whole genome shotgun (WGS) entry which is preliminary data.</text>
</comment>
<dbReference type="CDD" id="cd05162">
    <property type="entry name" value="PWWP"/>
    <property type="match status" value="1"/>
</dbReference>
<dbReference type="Gene3D" id="2.30.30.140">
    <property type="match status" value="1"/>
</dbReference>
<feature type="region of interest" description="Disordered" evidence="5">
    <location>
        <begin position="622"/>
        <end position="773"/>
    </location>
</feature>
<feature type="compositionally biased region" description="Low complexity" evidence="5">
    <location>
        <begin position="1099"/>
        <end position="1109"/>
    </location>
</feature>
<proteinExistence type="predicted"/>
<feature type="compositionally biased region" description="Low complexity" evidence="5">
    <location>
        <begin position="430"/>
        <end position="439"/>
    </location>
</feature>
<keyword evidence="3" id="KW-0804">Transcription</keyword>
<dbReference type="PANTHER" id="PTHR15348:SF0">
    <property type="entry name" value="PROTEIN DEAD RINGER"/>
    <property type="match status" value="1"/>
</dbReference>
<sequence length="1244" mass="135663">MPGVKRRVGDLVWAVVRGYPNWPGQVMDPKTAPARVLDSKKAGDTILVSFFADSSYGWFPDINLHEFEARYEDYKNQKANKSAKNFSQAVAEAKEVLDKRAGRKPATNLEPIDFLDETAEIEDEHVPQQQEHAWMRRPTDEDWQSLLPASCLAWLRAAATVSTSMVSMEPEPNIEEHKQMLFAWDQRRRSGPKSKGSRKGGKLLKNLKRAAEEEPQDEVHEKKRKKRKSITSADGLVEEGPEEAADAADALPGPDSEEKPVKKTPGRRAVQKAQAGFDQPLESPEAKVASSDPISKEAGQEWRDDADPDISAAEDDDAGGAGAAGTEATQEDSEEESEEDEEEGGAARRLLADLEQIPGLLRTMAAQSLRVHTSPLVLTSEHAAFLLFRELVYSRSRLHMSDVVGKITQDTFAAPGICWQDDPSRDESGDAAGDVAGGEADADDADSDAVAMPTPMLSKKKRKRRATPSSDPLKRKKWSPAQRDPGEPDLTKSRFRAYLNRLPSETSKIWDDLHRFHAAERSKMNVPMLEHQPLDMPFIFKEVAKRGGYAAVTVNRQWKQVAKTWRSELAKVPCVSHSLRKHYLQHLLGYEDKVAAGAPTNDLPAAKSYLRISRTAEGAEFLSPATMSSSPDSQAKAKRRAAGAEAAAEAALEGEDDVDDDEDDDGDDLRTKTSVRGELSDDSDGDQMRGTARASGPKKYQKEKDLRGLALAKQNARFRRKQSKQSPPPEDKASAPAPGSAASGARGVDPRMSSMPLTGSRYGMASGRDASAPTLPRRVVKHERHFSSLHSGEQLASAVDTGSGDFDDGVERAYQPLQASRMLPRESNAQEGYAPESSALSPDHIPYAQRPVPPKCMVVLRVNRDVPLPSRAVIKVNLRAFGALGDKDIILSHKHNAIALRYTSETHARAAFRACQERASNWFNIAKNAIRVSLEEEKPPVRPKMERPPEPPRADGKRTNASRRSKLKAAQGSSLWQGNLFDPTTDLSFVGQPGGPVRTSAGNSSGVPMDPRKARATGQQPQPAYQQPQQQPQPQMAPQQMQQLPQQLPQQPQLAPQANFQGWQQPQHQFGGQQLQQQLPMQQSQPYAPYGGPMGQMGSQWQQPQQLPHHLPHQSLPPPPPQQLQQPTNQQPSTQQAAQQQQQQPAEAASHPEAEMAALDLMAILRNAGVNLDPSGAAASGSENQNSTPRADASQQPQQVTADAAAAAKAPAAESGGTTEASANISDQLMSLVGMLSTGAVNGS</sequence>
<dbReference type="InterPro" id="IPR036431">
    <property type="entry name" value="ARID_dom_sf"/>
</dbReference>
<reference evidence="8 9" key="1">
    <citation type="journal article" date="2024" name="Nat. Commun.">
        <title>Phylogenomics reveals the evolutionary origins of lichenization in chlorophyte algae.</title>
        <authorList>
            <person name="Puginier C."/>
            <person name="Libourel C."/>
            <person name="Otte J."/>
            <person name="Skaloud P."/>
            <person name="Haon M."/>
            <person name="Grisel S."/>
            <person name="Petersen M."/>
            <person name="Berrin J.G."/>
            <person name="Delaux P.M."/>
            <person name="Dal Grande F."/>
            <person name="Keller J."/>
        </authorList>
    </citation>
    <scope>NUCLEOTIDE SEQUENCE [LARGE SCALE GENOMIC DNA]</scope>
    <source>
        <strain evidence="8 9">SAG 2145</strain>
    </source>
</reference>
<dbReference type="SMART" id="SM01014">
    <property type="entry name" value="ARID"/>
    <property type="match status" value="1"/>
</dbReference>
<evidence type="ECO:0000256" key="4">
    <source>
        <dbReference type="ARBA" id="ARBA00023242"/>
    </source>
</evidence>
<dbReference type="SMART" id="SM00501">
    <property type="entry name" value="BRIGHT"/>
    <property type="match status" value="1"/>
</dbReference>
<feature type="compositionally biased region" description="Acidic residues" evidence="5">
    <location>
        <begin position="306"/>
        <end position="318"/>
    </location>
</feature>
<evidence type="ECO:0000259" key="6">
    <source>
        <dbReference type="PROSITE" id="PS50812"/>
    </source>
</evidence>
<feature type="compositionally biased region" description="Acidic residues" evidence="5">
    <location>
        <begin position="236"/>
        <end position="246"/>
    </location>
</feature>
<keyword evidence="4" id="KW-0539">Nucleus</keyword>
<dbReference type="Gene3D" id="1.10.150.60">
    <property type="entry name" value="ARID DNA-binding domain"/>
    <property type="match status" value="1"/>
</dbReference>
<feature type="region of interest" description="Disordered" evidence="5">
    <location>
        <begin position="1172"/>
        <end position="1221"/>
    </location>
</feature>
<feature type="domain" description="ARID" evidence="7">
    <location>
        <begin position="503"/>
        <end position="595"/>
    </location>
</feature>